<sequence length="131" mass="15039">MRSIVRFDDWGDEMEASDEAPGPEPVPWYAYGVGRYEGGPFWEFYVEVGAGGRESRIVGIFAGEPGRMVMEWADGKEYQGRLRLSDQEVADRDALRALRPGSFDPIDREEFEEVWTEAREVGWRPFLEPSE</sequence>
<keyword evidence="3" id="KW-1185">Reference proteome</keyword>
<dbReference type="EMBL" id="BAAANL010000002">
    <property type="protein sequence ID" value="GAA1858051.1"/>
    <property type="molecule type" value="Genomic_DNA"/>
</dbReference>
<protein>
    <recommendedName>
        <fullName evidence="1">DUF6881 domain-containing protein</fullName>
    </recommendedName>
</protein>
<accession>A0ABP4ZI28</accession>
<name>A0ABP4ZI28_9MICO</name>
<evidence type="ECO:0000313" key="3">
    <source>
        <dbReference type="Proteomes" id="UP001501094"/>
    </source>
</evidence>
<reference evidence="3" key="1">
    <citation type="journal article" date="2019" name="Int. J. Syst. Evol. Microbiol.">
        <title>The Global Catalogue of Microorganisms (GCM) 10K type strain sequencing project: providing services to taxonomists for standard genome sequencing and annotation.</title>
        <authorList>
            <consortium name="The Broad Institute Genomics Platform"/>
            <consortium name="The Broad Institute Genome Sequencing Center for Infectious Disease"/>
            <person name="Wu L."/>
            <person name="Ma J."/>
        </authorList>
    </citation>
    <scope>NUCLEOTIDE SEQUENCE [LARGE SCALE GENOMIC DNA]</scope>
    <source>
        <strain evidence="3">JCM 14326</strain>
    </source>
</reference>
<gene>
    <name evidence="2" type="ORF">GCM10009751_14400</name>
</gene>
<evidence type="ECO:0000313" key="2">
    <source>
        <dbReference type="EMBL" id="GAA1858051.1"/>
    </source>
</evidence>
<dbReference type="Proteomes" id="UP001501094">
    <property type="component" value="Unassembled WGS sequence"/>
</dbReference>
<dbReference type="InterPro" id="IPR049248">
    <property type="entry name" value="DUF6881"/>
</dbReference>
<proteinExistence type="predicted"/>
<comment type="caution">
    <text evidence="2">The sequence shown here is derived from an EMBL/GenBank/DDBJ whole genome shotgun (WGS) entry which is preliminary data.</text>
</comment>
<evidence type="ECO:0000259" key="1">
    <source>
        <dbReference type="Pfam" id="PF21812"/>
    </source>
</evidence>
<feature type="domain" description="DUF6881" evidence="1">
    <location>
        <begin position="43"/>
        <end position="119"/>
    </location>
</feature>
<dbReference type="Pfam" id="PF21812">
    <property type="entry name" value="DUF6881"/>
    <property type="match status" value="1"/>
</dbReference>
<organism evidence="2 3">
    <name type="scientific">Myceligenerans crystallogenes</name>
    <dbReference type="NCBI Taxonomy" id="316335"/>
    <lineage>
        <taxon>Bacteria</taxon>
        <taxon>Bacillati</taxon>
        <taxon>Actinomycetota</taxon>
        <taxon>Actinomycetes</taxon>
        <taxon>Micrococcales</taxon>
        <taxon>Promicromonosporaceae</taxon>
        <taxon>Myceligenerans</taxon>
    </lineage>
</organism>